<accession>A0A0U5FFB0</accession>
<evidence type="ECO:0000313" key="3">
    <source>
        <dbReference type="Proteomes" id="UP000052230"/>
    </source>
</evidence>
<dbReference type="EMBL" id="CCXZ01000144">
    <property type="protein sequence ID" value="CEG17021.1"/>
    <property type="molecule type" value="Genomic_DNA"/>
</dbReference>
<proteinExistence type="predicted"/>
<sequence length="61" mass="6425">MSPDEWPGATQSFGIPAVRFDPPGALSPRPGSAENSRARRQNPCGLRGAAHARRTIASALL</sequence>
<reference evidence="2 3" key="1">
    <citation type="submission" date="2014-09" db="EMBL/GenBank/DDBJ databases">
        <authorList>
            <person name="Regsiter A."/>
        </authorList>
    </citation>
    <scope>NUCLEOTIDE SEQUENCE [LARGE SCALE GENOMIC DNA]</scope>
</reference>
<dbReference type="Proteomes" id="UP000052230">
    <property type="component" value="Unassembled WGS sequence"/>
</dbReference>
<feature type="region of interest" description="Disordered" evidence="1">
    <location>
        <begin position="1"/>
        <end position="50"/>
    </location>
</feature>
<protein>
    <submittedName>
        <fullName evidence="2">Uncharacterized protein</fullName>
    </submittedName>
</protein>
<evidence type="ECO:0000313" key="2">
    <source>
        <dbReference type="EMBL" id="CEG17021.1"/>
    </source>
</evidence>
<evidence type="ECO:0000256" key="1">
    <source>
        <dbReference type="SAM" id="MobiDB-lite"/>
    </source>
</evidence>
<comment type="caution">
    <text evidence="2">The sequence shown here is derived from an EMBL/GenBank/DDBJ whole genome shotgun (WGS) entry which is preliminary data.</text>
</comment>
<keyword evidence="3" id="KW-1185">Reference proteome</keyword>
<name>A0A0U5FFB0_XANCI</name>
<organism evidence="2 3">
    <name type="scientific">Xanthomonas citri pv. citri</name>
    <dbReference type="NCBI Taxonomy" id="611301"/>
    <lineage>
        <taxon>Bacteria</taxon>
        <taxon>Pseudomonadati</taxon>
        <taxon>Pseudomonadota</taxon>
        <taxon>Gammaproteobacteria</taxon>
        <taxon>Lysobacterales</taxon>
        <taxon>Lysobacteraceae</taxon>
        <taxon>Xanthomonas</taxon>
    </lineage>
</organism>
<gene>
    <name evidence="2" type="ORF">XAC3562_50017</name>
</gene>
<dbReference type="AlphaFoldDB" id="A0A0U5FFB0"/>